<feature type="region of interest" description="Disordered" evidence="1">
    <location>
        <begin position="24"/>
        <end position="58"/>
    </location>
</feature>
<dbReference type="Proteomes" id="UP001153069">
    <property type="component" value="Unassembled WGS sequence"/>
</dbReference>
<proteinExistence type="predicted"/>
<keyword evidence="2" id="KW-0472">Membrane</keyword>
<feature type="compositionally biased region" description="Basic and acidic residues" evidence="1">
    <location>
        <begin position="44"/>
        <end position="56"/>
    </location>
</feature>
<protein>
    <submittedName>
        <fullName evidence="3">Guanylate cyclase (Partial)</fullName>
    </submittedName>
</protein>
<keyword evidence="2" id="KW-0812">Transmembrane</keyword>
<dbReference type="EMBL" id="CAICTM010003645">
    <property type="protein sequence ID" value="CAB9531536.1"/>
    <property type="molecule type" value="Genomic_DNA"/>
</dbReference>
<evidence type="ECO:0000256" key="2">
    <source>
        <dbReference type="SAM" id="Phobius"/>
    </source>
</evidence>
<evidence type="ECO:0000313" key="3">
    <source>
        <dbReference type="EMBL" id="CAB9531536.1"/>
    </source>
</evidence>
<sequence length="364" mass="41280">MEKMEHAPLTEDFGYDGFDDEYSMASSSYDSDVEGGGSDMESGSSRRESSDGEPDKILSSQESQQVYCSKMVVYGVLFIAAAAVSTVAYIFLAREEENTMKVEFSAYSREILKQAQANSKRMFEELWDLSKSITSHALDTNSSWPNCTLPYFDIHAHDLKKKTGNLEFVGFAPFVTPENRAGWEQYSVDNQGWIQQDYNYRNWTHAAAPIPTSIHQYNGSGLTQEDYVFEDPQFDYEIPLWQIAPAQNDTSVINLDLATVPVFAHLLWDIKMKKVEQYSRIMDLHFLLGDNLNQNNPDHPRGTIYQPVMEDFRENADVVGFAMGTLTWDLMFENVLFDSSSPLLVEIEGTCNAIFTYKIGGESM</sequence>
<keyword evidence="2" id="KW-1133">Transmembrane helix</keyword>
<name>A0A9N8HZH2_9STRA</name>
<feature type="non-terminal residue" evidence="3">
    <location>
        <position position="1"/>
    </location>
</feature>
<evidence type="ECO:0000256" key="1">
    <source>
        <dbReference type="SAM" id="MobiDB-lite"/>
    </source>
</evidence>
<reference evidence="3" key="1">
    <citation type="submission" date="2020-06" db="EMBL/GenBank/DDBJ databases">
        <authorList>
            <consortium name="Plant Systems Biology data submission"/>
        </authorList>
    </citation>
    <scope>NUCLEOTIDE SEQUENCE</scope>
    <source>
        <strain evidence="3">D6</strain>
    </source>
</reference>
<dbReference type="OrthoDB" id="10611963at2759"/>
<gene>
    <name evidence="3" type="ORF">SEMRO_3647_G349970.1</name>
</gene>
<accession>A0A9N8HZH2</accession>
<keyword evidence="4" id="KW-1185">Reference proteome</keyword>
<dbReference type="AlphaFoldDB" id="A0A9N8HZH2"/>
<evidence type="ECO:0000313" key="4">
    <source>
        <dbReference type="Proteomes" id="UP001153069"/>
    </source>
</evidence>
<comment type="caution">
    <text evidence="3">The sequence shown here is derived from an EMBL/GenBank/DDBJ whole genome shotgun (WGS) entry which is preliminary data.</text>
</comment>
<organism evidence="3 4">
    <name type="scientific">Seminavis robusta</name>
    <dbReference type="NCBI Taxonomy" id="568900"/>
    <lineage>
        <taxon>Eukaryota</taxon>
        <taxon>Sar</taxon>
        <taxon>Stramenopiles</taxon>
        <taxon>Ochrophyta</taxon>
        <taxon>Bacillariophyta</taxon>
        <taxon>Bacillariophyceae</taxon>
        <taxon>Bacillariophycidae</taxon>
        <taxon>Naviculales</taxon>
        <taxon>Naviculaceae</taxon>
        <taxon>Seminavis</taxon>
    </lineage>
</organism>
<feature type="transmembrane region" description="Helical" evidence="2">
    <location>
        <begin position="71"/>
        <end position="92"/>
    </location>
</feature>